<feature type="domain" description="SH3" evidence="3">
    <location>
        <begin position="31"/>
        <end position="118"/>
    </location>
</feature>
<dbReference type="SUPFAM" id="SSF52540">
    <property type="entry name" value="P-loop containing nucleoside triphosphate hydrolases"/>
    <property type="match status" value="1"/>
</dbReference>
<dbReference type="Gene3D" id="2.30.30.40">
    <property type="entry name" value="SH3 Domains"/>
    <property type="match status" value="1"/>
</dbReference>
<evidence type="ECO:0000256" key="2">
    <source>
        <dbReference type="PROSITE-ProRule" id="PRU00192"/>
    </source>
</evidence>
<dbReference type="EMBL" id="JTDF01022474">
    <property type="protein sequence ID" value="KAF8560463.1"/>
    <property type="molecule type" value="Genomic_DNA"/>
</dbReference>
<keyword evidence="5" id="KW-1185">Reference proteome</keyword>
<dbReference type="AlphaFoldDB" id="A0A8T0CXS9"/>
<proteinExistence type="predicted"/>
<dbReference type="InterPro" id="IPR050716">
    <property type="entry name" value="MAGUK"/>
</dbReference>
<evidence type="ECO:0000259" key="3">
    <source>
        <dbReference type="PROSITE" id="PS50002"/>
    </source>
</evidence>
<dbReference type="OrthoDB" id="439127at2759"/>
<name>A0A8T0CXS9_9TREM</name>
<accession>A0A8T0CXS9</accession>
<dbReference type="Proteomes" id="UP000699462">
    <property type="component" value="Unassembled WGS sequence"/>
</dbReference>
<gene>
    <name evidence="4" type="ORF">P879_10816</name>
</gene>
<organism evidence="4 5">
    <name type="scientific">Paragonimus westermani</name>
    <dbReference type="NCBI Taxonomy" id="34504"/>
    <lineage>
        <taxon>Eukaryota</taxon>
        <taxon>Metazoa</taxon>
        <taxon>Spiralia</taxon>
        <taxon>Lophotrochozoa</taxon>
        <taxon>Platyhelminthes</taxon>
        <taxon>Trematoda</taxon>
        <taxon>Digenea</taxon>
        <taxon>Plagiorchiida</taxon>
        <taxon>Troglotremata</taxon>
        <taxon>Troglotrematidae</taxon>
        <taxon>Paragonimus</taxon>
    </lineage>
</organism>
<keyword evidence="1 2" id="KW-0728">SH3 domain</keyword>
<dbReference type="InterPro" id="IPR001452">
    <property type="entry name" value="SH3_domain"/>
</dbReference>
<dbReference type="SMART" id="SM00326">
    <property type="entry name" value="SH3"/>
    <property type="match status" value="1"/>
</dbReference>
<dbReference type="CDD" id="cd11862">
    <property type="entry name" value="SH3_MPP"/>
    <property type="match status" value="1"/>
</dbReference>
<sequence>MQVIRMLTTKSGDVKLKLTPSLTATRTEKELNQVYVRTMFSYSPTSDPLIPCPEAGLSFLKGEILQLTNLDDPNWWQAVKVEFALNRSVRALLNSTGSQLGVRRAGLIPSKGLKEWRNHYRGVMDKELGDSISYEEVERYFPERGLYRPIVLVGPSGVGKTELMHQLIRTDPDHFREPIRSKINASVVQATTLQ</sequence>
<evidence type="ECO:0000256" key="1">
    <source>
        <dbReference type="ARBA" id="ARBA00022443"/>
    </source>
</evidence>
<protein>
    <recommendedName>
        <fullName evidence="3">SH3 domain-containing protein</fullName>
    </recommendedName>
</protein>
<dbReference type="Gene3D" id="3.40.50.300">
    <property type="entry name" value="P-loop containing nucleotide triphosphate hydrolases"/>
    <property type="match status" value="1"/>
</dbReference>
<evidence type="ECO:0000313" key="5">
    <source>
        <dbReference type="Proteomes" id="UP000699462"/>
    </source>
</evidence>
<dbReference type="InterPro" id="IPR027417">
    <property type="entry name" value="P-loop_NTPase"/>
</dbReference>
<reference evidence="4 5" key="1">
    <citation type="submission" date="2019-07" db="EMBL/GenBank/DDBJ databases">
        <title>Annotation for the trematode Paragonimus westermani.</title>
        <authorList>
            <person name="Choi Y.-J."/>
        </authorList>
    </citation>
    <scope>NUCLEOTIDE SEQUENCE [LARGE SCALE GENOMIC DNA]</scope>
    <source>
        <strain evidence="4">180907_Pwestermani</strain>
    </source>
</reference>
<dbReference type="PROSITE" id="PS50002">
    <property type="entry name" value="SH3"/>
    <property type="match status" value="1"/>
</dbReference>
<evidence type="ECO:0000313" key="4">
    <source>
        <dbReference type="EMBL" id="KAF8560463.1"/>
    </source>
</evidence>
<dbReference type="SUPFAM" id="SSF50044">
    <property type="entry name" value="SH3-domain"/>
    <property type="match status" value="1"/>
</dbReference>
<comment type="caution">
    <text evidence="4">The sequence shown here is derived from an EMBL/GenBank/DDBJ whole genome shotgun (WGS) entry which is preliminary data.</text>
</comment>
<dbReference type="InterPro" id="IPR036028">
    <property type="entry name" value="SH3-like_dom_sf"/>
</dbReference>
<dbReference type="PANTHER" id="PTHR23122">
    <property type="entry name" value="MEMBRANE-ASSOCIATED GUANYLATE KINASE MAGUK"/>
    <property type="match status" value="1"/>
</dbReference>